<evidence type="ECO:0000313" key="8">
    <source>
        <dbReference type="Proteomes" id="UP000826234"/>
    </source>
</evidence>
<dbReference type="PANTHER" id="PTHR24252">
    <property type="entry name" value="ACROSIN-RELATED"/>
    <property type="match status" value="1"/>
</dbReference>
<evidence type="ECO:0000259" key="6">
    <source>
        <dbReference type="PROSITE" id="PS50240"/>
    </source>
</evidence>
<keyword evidence="5" id="KW-1015">Disulfide bond</keyword>
<evidence type="ECO:0000256" key="5">
    <source>
        <dbReference type="ARBA" id="ARBA00023157"/>
    </source>
</evidence>
<protein>
    <recommendedName>
        <fullName evidence="6">Peptidase S1 domain-containing protein</fullName>
    </recommendedName>
</protein>
<dbReference type="PANTHER" id="PTHR24252:SF21">
    <property type="entry name" value="TRANSMEMBRANE SERINE PROTEASE 12"/>
    <property type="match status" value="1"/>
</dbReference>
<reference evidence="7 8" key="1">
    <citation type="journal article" date="2022" name="Gigascience">
        <title>A chromosome-level genome assembly and annotation of the desert horned lizard, Phrynosoma platyrhinos, provides insight into chromosomal rearrangements among reptiles.</title>
        <authorList>
            <person name="Koochekian N."/>
            <person name="Ascanio A."/>
            <person name="Farleigh K."/>
            <person name="Card D.C."/>
            <person name="Schield D.R."/>
            <person name="Castoe T.A."/>
            <person name="Jezkova T."/>
        </authorList>
    </citation>
    <scope>NUCLEOTIDE SEQUENCE [LARGE SCALE GENOMIC DNA]</scope>
    <source>
        <strain evidence="7">NK-2021</strain>
    </source>
</reference>
<dbReference type="PROSITE" id="PS50240">
    <property type="entry name" value="TRYPSIN_DOM"/>
    <property type="match status" value="2"/>
</dbReference>
<dbReference type="InterPro" id="IPR043504">
    <property type="entry name" value="Peptidase_S1_PA_chymotrypsin"/>
</dbReference>
<dbReference type="InterPro" id="IPR001314">
    <property type="entry name" value="Peptidase_S1A"/>
</dbReference>
<keyword evidence="8" id="KW-1185">Reference proteome</keyword>
<sequence length="387" mass="43311">MNTGQGKLILQEAQVDIIPLSTCNRYNWYGGRITSNMVCAGSESGHVDSCQGDSGGPLMCYIPHTARFYLIGITSFGYGCGRPRYPGVYVRLLNYRHWIDSRLLECGTRPAVNDVTPDTRIVGGHDARVGAWPWQVSLQLYRVASGGYRHECGGSLISSNSVLTAAHCIKKWVNPEYWRVVIGLHHLYKQQAHTIKQRVSNIIVHPDFKQGSYESDIALFKLLKSVKYNEYIQPVCLPGVSNLLPDKNLCYISGWGKREKKGKPELTLQEKRVDIIPLYSCNKHGWFKGTISRNMICAGSESGHVDSCEGDDGGPLMCTFPNITKYYLFGVSSSSSCGIPKHPEIYVRVVNYRSWIDSHLLDKTSAINIQCSFILLAVEWVTIHLLS</sequence>
<evidence type="ECO:0000256" key="4">
    <source>
        <dbReference type="ARBA" id="ARBA00022825"/>
    </source>
</evidence>
<keyword evidence="3" id="KW-0378">Hydrolase</keyword>
<organism evidence="7 8">
    <name type="scientific">Phrynosoma platyrhinos</name>
    <name type="common">Desert horned lizard</name>
    <dbReference type="NCBI Taxonomy" id="52577"/>
    <lineage>
        <taxon>Eukaryota</taxon>
        <taxon>Metazoa</taxon>
        <taxon>Chordata</taxon>
        <taxon>Craniata</taxon>
        <taxon>Vertebrata</taxon>
        <taxon>Euteleostomi</taxon>
        <taxon>Lepidosauria</taxon>
        <taxon>Squamata</taxon>
        <taxon>Bifurcata</taxon>
        <taxon>Unidentata</taxon>
        <taxon>Episquamata</taxon>
        <taxon>Toxicofera</taxon>
        <taxon>Iguania</taxon>
        <taxon>Phrynosomatidae</taxon>
        <taxon>Phrynosomatinae</taxon>
        <taxon>Phrynosoma</taxon>
    </lineage>
</organism>
<accession>A0ABQ7THH0</accession>
<gene>
    <name evidence="7" type="ORF">JD844_011101</name>
</gene>
<dbReference type="CDD" id="cd00190">
    <property type="entry name" value="Tryp_SPc"/>
    <property type="match status" value="2"/>
</dbReference>
<dbReference type="InterPro" id="IPR001254">
    <property type="entry name" value="Trypsin_dom"/>
</dbReference>
<keyword evidence="2" id="KW-0645">Protease</keyword>
<comment type="similarity">
    <text evidence="1">Belongs to the peptidase S1 family. Snake venom subfamily.</text>
</comment>
<evidence type="ECO:0000256" key="3">
    <source>
        <dbReference type="ARBA" id="ARBA00022801"/>
    </source>
</evidence>
<evidence type="ECO:0000313" key="7">
    <source>
        <dbReference type="EMBL" id="KAH0629206.1"/>
    </source>
</evidence>
<keyword evidence="4" id="KW-0720">Serine protease</keyword>
<dbReference type="Pfam" id="PF00089">
    <property type="entry name" value="Trypsin"/>
    <property type="match status" value="2"/>
</dbReference>
<feature type="domain" description="Peptidase S1" evidence="6">
    <location>
        <begin position="121"/>
        <end position="361"/>
    </location>
</feature>
<dbReference type="PRINTS" id="PR00722">
    <property type="entry name" value="CHYMOTRYPSIN"/>
</dbReference>
<dbReference type="EMBL" id="JAIPUX010000439">
    <property type="protein sequence ID" value="KAH0629206.1"/>
    <property type="molecule type" value="Genomic_DNA"/>
</dbReference>
<feature type="domain" description="Peptidase S1" evidence="6">
    <location>
        <begin position="1"/>
        <end position="104"/>
    </location>
</feature>
<evidence type="ECO:0000256" key="1">
    <source>
        <dbReference type="ARBA" id="ARBA00009228"/>
    </source>
</evidence>
<proteinExistence type="inferred from homology"/>
<dbReference type="SUPFAM" id="SSF50494">
    <property type="entry name" value="Trypsin-like serine proteases"/>
    <property type="match status" value="2"/>
</dbReference>
<dbReference type="InterPro" id="IPR009003">
    <property type="entry name" value="Peptidase_S1_PA"/>
</dbReference>
<dbReference type="InterPro" id="IPR018114">
    <property type="entry name" value="TRYPSIN_HIS"/>
</dbReference>
<dbReference type="SMART" id="SM00020">
    <property type="entry name" value="Tryp_SPc"/>
    <property type="match status" value="1"/>
</dbReference>
<name>A0ABQ7THH0_PHRPL</name>
<comment type="caution">
    <text evidence="7">The sequence shown here is derived from an EMBL/GenBank/DDBJ whole genome shotgun (WGS) entry which is preliminary data.</text>
</comment>
<dbReference type="Gene3D" id="2.40.10.10">
    <property type="entry name" value="Trypsin-like serine proteases"/>
    <property type="match status" value="2"/>
</dbReference>
<dbReference type="Proteomes" id="UP000826234">
    <property type="component" value="Unassembled WGS sequence"/>
</dbReference>
<evidence type="ECO:0000256" key="2">
    <source>
        <dbReference type="ARBA" id="ARBA00022670"/>
    </source>
</evidence>
<dbReference type="PROSITE" id="PS00134">
    <property type="entry name" value="TRYPSIN_HIS"/>
    <property type="match status" value="1"/>
</dbReference>